<keyword evidence="8" id="KW-0482">Metalloprotease</keyword>
<dbReference type="GO" id="GO:0008777">
    <property type="term" value="F:acetylornithine deacetylase activity"/>
    <property type="evidence" value="ECO:0007669"/>
    <property type="project" value="TreeGrafter"/>
</dbReference>
<dbReference type="Gene3D" id="3.40.630.10">
    <property type="entry name" value="Zn peptidases"/>
    <property type="match status" value="1"/>
</dbReference>
<keyword evidence="5" id="KW-0378">Hydrolase</keyword>
<dbReference type="InterPro" id="IPR011291">
    <property type="entry name" value="Pept_M20A_peptidaseV"/>
</dbReference>
<dbReference type="InterPro" id="IPR002933">
    <property type="entry name" value="Peptidase_M20"/>
</dbReference>
<dbReference type="CDD" id="cd03888">
    <property type="entry name" value="M20_PepV"/>
    <property type="match status" value="1"/>
</dbReference>
<dbReference type="OrthoDB" id="9761532at2"/>
<dbReference type="RefSeq" id="WP_067483273.1">
    <property type="nucleotide sequence ID" value="NZ_BJUG01000005.1"/>
</dbReference>
<evidence type="ECO:0000313" key="9">
    <source>
        <dbReference type="EMBL" id="GEK36825.1"/>
    </source>
</evidence>
<keyword evidence="6" id="KW-0862">Zinc</keyword>
<evidence type="ECO:0000256" key="5">
    <source>
        <dbReference type="ARBA" id="ARBA00022801"/>
    </source>
</evidence>
<evidence type="ECO:0000256" key="2">
    <source>
        <dbReference type="ARBA" id="ARBA00006247"/>
    </source>
</evidence>
<dbReference type="PROSITE" id="PS00758">
    <property type="entry name" value="ARGE_DAPE_CPG2_1"/>
    <property type="match status" value="1"/>
</dbReference>
<keyword evidence="11" id="KW-1185">Reference proteome</keyword>
<dbReference type="GO" id="GO:0008270">
    <property type="term" value="F:zinc ion binding"/>
    <property type="evidence" value="ECO:0007669"/>
    <property type="project" value="InterPro"/>
</dbReference>
<evidence type="ECO:0000256" key="3">
    <source>
        <dbReference type="ARBA" id="ARBA00022670"/>
    </source>
</evidence>
<dbReference type="InterPro" id="IPR001261">
    <property type="entry name" value="ArgE/DapE_CS"/>
</dbReference>
<name>A0A179ES52_ENTTH</name>
<evidence type="ECO:0000256" key="8">
    <source>
        <dbReference type="ARBA" id="ARBA00023049"/>
    </source>
</evidence>
<dbReference type="SUPFAM" id="SSF55031">
    <property type="entry name" value="Bacterial exopeptidase dimerisation domain"/>
    <property type="match status" value="1"/>
</dbReference>
<dbReference type="SUPFAM" id="SSF53187">
    <property type="entry name" value="Zn-dependent exopeptidases"/>
    <property type="match status" value="1"/>
</dbReference>
<protein>
    <submittedName>
        <fullName evidence="10">Dipeptidase PepV</fullName>
    </submittedName>
</protein>
<dbReference type="InterPro" id="IPR036264">
    <property type="entry name" value="Bact_exopeptidase_dim_dom"/>
</dbReference>
<dbReference type="Pfam" id="PF01546">
    <property type="entry name" value="Peptidase_M20"/>
    <property type="match status" value="1"/>
</dbReference>
<proteinExistence type="inferred from homology"/>
<dbReference type="GO" id="GO:0016805">
    <property type="term" value="F:dipeptidase activity"/>
    <property type="evidence" value="ECO:0007669"/>
    <property type="project" value="UniProtKB-KW"/>
</dbReference>
<evidence type="ECO:0000313" key="11">
    <source>
        <dbReference type="Proteomes" id="UP000078516"/>
    </source>
</evidence>
<reference evidence="10 11" key="1">
    <citation type="submission" date="2016-04" db="EMBL/GenBank/DDBJ databases">
        <title>Draft genome of an Enterococcus thailandicus strain isolated from bovine feces.</title>
        <authorList>
            <person name="Beukers A.G."/>
            <person name="Zaheer R."/>
            <person name="Goji N."/>
            <person name="Cook S.R."/>
            <person name="Amoako K."/>
            <person name="Chaves A.V."/>
            <person name="Ward M.P."/>
            <person name="Mcallister T.A."/>
        </authorList>
    </citation>
    <scope>NUCLEOTIDE SEQUENCE [LARGE SCALE GENOMIC DNA]</scope>
    <source>
        <strain evidence="10 11">F0711D 46</strain>
    </source>
</reference>
<keyword evidence="7" id="KW-0224">Dipeptidase</keyword>
<evidence type="ECO:0000256" key="7">
    <source>
        <dbReference type="ARBA" id="ARBA00022997"/>
    </source>
</evidence>
<dbReference type="PANTHER" id="PTHR43808:SF31">
    <property type="entry name" value="N-ACETYL-L-CITRULLINE DEACETYLASE"/>
    <property type="match status" value="1"/>
</dbReference>
<comment type="caution">
    <text evidence="10">The sequence shown here is derived from an EMBL/GenBank/DDBJ whole genome shotgun (WGS) entry which is preliminary data.</text>
</comment>
<sequence length="474" mass="51912">MTIDWQKEVEARKEDLLEDLKNLLRVNSERDDSKVTADAPFGPGPRDALKHMLAYGERDGFVVKNVDNYAGHIDMGEGDETLGIFGHMDVVPAGDGWDTDPYEPVIKDGKIFARGSSDDKGPSMAAYYAMKIIKDLDLKLSKKVRFVVGSDEESGWGDMAYYFEHEEEPDFGFSPDAEFPIINGEKGNVSLGLHFQGNNGGDYVLKSFTSGLRENMVPGTAEAKLEVPNVDAAIAMEEAFFKFIEANPVSGMIEADETFVSIELVGKGAHGASPQSGINAGTFLATFLDTYAFGGAAKQFIHVAAAYVHEDFYGEKLGVAYEDEKMGKLTMNAGLFAFKADDDSTQAENFINMNFRFPKGVTVEGLEIGVEKTVGMEGATVTRGARVMEPHYVPMDDPLVATLLQVYEDHTGEKGYEQIIGGGTYGRLLKRGVAYGAMFPGYTDTMHQANEFMSLDDLFRATAIYADAIYRLAK</sequence>
<dbReference type="InterPro" id="IPR010964">
    <property type="entry name" value="M20A_pepV-rel"/>
</dbReference>
<evidence type="ECO:0000256" key="4">
    <source>
        <dbReference type="ARBA" id="ARBA00022723"/>
    </source>
</evidence>
<dbReference type="PANTHER" id="PTHR43808">
    <property type="entry name" value="ACETYLORNITHINE DEACETYLASE"/>
    <property type="match status" value="1"/>
</dbReference>
<evidence type="ECO:0000256" key="6">
    <source>
        <dbReference type="ARBA" id="ARBA00022833"/>
    </source>
</evidence>
<dbReference type="NCBIfam" id="NF005591">
    <property type="entry name" value="PRK07318.1"/>
    <property type="match status" value="1"/>
</dbReference>
<reference evidence="9 12" key="2">
    <citation type="submission" date="2019-07" db="EMBL/GenBank/DDBJ databases">
        <title>Whole genome shotgun sequence of Enterococcus thailandicus NBRC 101867.</title>
        <authorList>
            <person name="Hosoyama A."/>
            <person name="Uohara A."/>
            <person name="Ohji S."/>
            <person name="Ichikawa N."/>
        </authorList>
    </citation>
    <scope>NUCLEOTIDE SEQUENCE [LARGE SCALE GENOMIC DNA]</scope>
    <source>
        <strain evidence="9 12">NBRC 101867</strain>
    </source>
</reference>
<organism evidence="10 11">
    <name type="scientific">Enterococcus thailandicus</name>
    <dbReference type="NCBI Taxonomy" id="417368"/>
    <lineage>
        <taxon>Bacteria</taxon>
        <taxon>Bacillati</taxon>
        <taxon>Bacillota</taxon>
        <taxon>Bacilli</taxon>
        <taxon>Lactobacillales</taxon>
        <taxon>Enterococcaceae</taxon>
        <taxon>Enterococcus</taxon>
    </lineage>
</organism>
<accession>A0A179ES52</accession>
<dbReference type="PATRIC" id="fig|417368.6.peg.1758"/>
<evidence type="ECO:0000313" key="12">
    <source>
        <dbReference type="Proteomes" id="UP000321361"/>
    </source>
</evidence>
<comment type="similarity">
    <text evidence="2">Belongs to the peptidase M20A family.</text>
</comment>
<evidence type="ECO:0000256" key="1">
    <source>
        <dbReference type="ARBA" id="ARBA00001947"/>
    </source>
</evidence>
<dbReference type="Proteomes" id="UP000321361">
    <property type="component" value="Unassembled WGS sequence"/>
</dbReference>
<keyword evidence="3" id="KW-0645">Protease</keyword>
<dbReference type="AlphaFoldDB" id="A0A179ES52"/>
<dbReference type="GO" id="GO:0006526">
    <property type="term" value="P:L-arginine biosynthetic process"/>
    <property type="evidence" value="ECO:0007669"/>
    <property type="project" value="TreeGrafter"/>
</dbReference>
<keyword evidence="4" id="KW-0479">Metal-binding</keyword>
<dbReference type="NCBIfam" id="TIGR01887">
    <property type="entry name" value="dipeptidaselike"/>
    <property type="match status" value="1"/>
</dbReference>
<dbReference type="GO" id="GO:0008237">
    <property type="term" value="F:metallopeptidase activity"/>
    <property type="evidence" value="ECO:0007669"/>
    <property type="project" value="UniProtKB-KW"/>
</dbReference>
<dbReference type="GO" id="GO:0006508">
    <property type="term" value="P:proteolysis"/>
    <property type="evidence" value="ECO:0007669"/>
    <property type="project" value="UniProtKB-KW"/>
</dbReference>
<gene>
    <name evidence="9" type="primary">pepV</name>
    <name evidence="10" type="ORF">A6E74_06210</name>
    <name evidence="9" type="ORF">ETH01_11120</name>
</gene>
<dbReference type="EMBL" id="LWMN01000012">
    <property type="protein sequence ID" value="OAQ55653.1"/>
    <property type="molecule type" value="Genomic_DNA"/>
</dbReference>
<dbReference type="Proteomes" id="UP000078516">
    <property type="component" value="Unassembled WGS sequence"/>
</dbReference>
<dbReference type="NCBIfam" id="TIGR01886">
    <property type="entry name" value="dipeptidase"/>
    <property type="match status" value="1"/>
</dbReference>
<dbReference type="EMBL" id="BJUG01000005">
    <property type="protein sequence ID" value="GEK36825.1"/>
    <property type="molecule type" value="Genomic_DNA"/>
</dbReference>
<dbReference type="Gene3D" id="3.30.70.360">
    <property type="match status" value="2"/>
</dbReference>
<dbReference type="InterPro" id="IPR050072">
    <property type="entry name" value="Peptidase_M20A"/>
</dbReference>
<evidence type="ECO:0000313" key="10">
    <source>
        <dbReference type="EMBL" id="OAQ55653.1"/>
    </source>
</evidence>
<dbReference type="PROSITE" id="PS00759">
    <property type="entry name" value="ARGE_DAPE_CPG2_2"/>
    <property type="match status" value="1"/>
</dbReference>
<comment type="cofactor">
    <cofactor evidence="1">
        <name>Zn(2+)</name>
        <dbReference type="ChEBI" id="CHEBI:29105"/>
    </cofactor>
</comment>